<dbReference type="CDD" id="cd00761">
    <property type="entry name" value="Glyco_tranf_GTA_type"/>
    <property type="match status" value="1"/>
</dbReference>
<dbReference type="InterPro" id="IPR029044">
    <property type="entry name" value="Nucleotide-diphossugar_trans"/>
</dbReference>
<evidence type="ECO:0000259" key="1">
    <source>
        <dbReference type="Pfam" id="PF00535"/>
    </source>
</evidence>
<dbReference type="InterPro" id="IPR001173">
    <property type="entry name" value="Glyco_trans_2-like"/>
</dbReference>
<dbReference type="GO" id="GO:0016758">
    <property type="term" value="F:hexosyltransferase activity"/>
    <property type="evidence" value="ECO:0007669"/>
    <property type="project" value="UniProtKB-ARBA"/>
</dbReference>
<dbReference type="AlphaFoldDB" id="A0AAD0YVT5"/>
<feature type="domain" description="Glycosyltransferase 2-like" evidence="1">
    <location>
        <begin position="6"/>
        <end position="152"/>
    </location>
</feature>
<protein>
    <submittedName>
        <fullName evidence="2">Glycosyltransferase family 2 protein</fullName>
    </submittedName>
</protein>
<evidence type="ECO:0000313" key="2">
    <source>
        <dbReference type="EMBL" id="AZB19290.1"/>
    </source>
</evidence>
<dbReference type="Gene3D" id="3.90.550.10">
    <property type="entry name" value="Spore Coat Polysaccharide Biosynthesis Protein SpsA, Chain A"/>
    <property type="match status" value="1"/>
</dbReference>
<dbReference type="Proteomes" id="UP000269015">
    <property type="component" value="Chromosome"/>
</dbReference>
<name>A0AAD0YVT5_CHRID</name>
<gene>
    <name evidence="2" type="ORF">EG352_16650</name>
</gene>
<dbReference type="RefSeq" id="WP_123861829.1">
    <property type="nucleotide sequence ID" value="NZ_CP033930.1"/>
</dbReference>
<sequence length="275" mass="32439">MMPTISIIVPCYNQAIYLDECLQSVLDQTYGNWECIIVDDGSPDNTKEVTEKWIEKDNRFIYLHKENGGLSSARNAGIEAAKGAWILPLDADDKISNRYLELAAKEFDKRYTIIYCKAKKFGSVNEFWELPDFSHLALAQTNIIFCTAFFKKQSWEEVGGYDTHMLYGLEDWEFWISLLENGGNVYRIDDVCFYYRIKENSMITELSQSRKTMMLFHIEKKHLDFFHQYLGSLHQLHYQLEQSQKKAEYYNSQLQKLINSKRYQLTEKILSIFKR</sequence>
<accession>A0AAD0YVT5</accession>
<dbReference type="EMBL" id="CP033930">
    <property type="protein sequence ID" value="AZB19290.1"/>
    <property type="molecule type" value="Genomic_DNA"/>
</dbReference>
<reference evidence="2 3" key="1">
    <citation type="submission" date="2018-11" db="EMBL/GenBank/DDBJ databases">
        <title>Proposal to divide the Flavobacteriaceae and reorganize its genera based on Amino Acid Identity values calculated from whole genome sequences.</title>
        <authorList>
            <person name="Nicholson A.C."/>
            <person name="Gulvik C.A."/>
            <person name="Whitney A.M."/>
            <person name="Humrighouse B.W."/>
            <person name="Bell M."/>
            <person name="Holmes B."/>
            <person name="Steigerwalt A.G."/>
            <person name="Villarma A."/>
            <person name="Sheth M."/>
            <person name="Batra D."/>
            <person name="Pryor J."/>
            <person name="Bernardet J.-F."/>
            <person name="Hugo C."/>
            <person name="Kampfer P."/>
            <person name="Newman J."/>
            <person name="McQuiston J.R."/>
        </authorList>
    </citation>
    <scope>NUCLEOTIDE SEQUENCE [LARGE SCALE GENOMIC DNA]</scope>
    <source>
        <strain evidence="2 3">H5559</strain>
    </source>
</reference>
<organism evidence="2 3">
    <name type="scientific">Chryseobacterium indologenes</name>
    <name type="common">Flavobacterium indologenes</name>
    <dbReference type="NCBI Taxonomy" id="253"/>
    <lineage>
        <taxon>Bacteria</taxon>
        <taxon>Pseudomonadati</taxon>
        <taxon>Bacteroidota</taxon>
        <taxon>Flavobacteriia</taxon>
        <taxon>Flavobacteriales</taxon>
        <taxon>Weeksellaceae</taxon>
        <taxon>Chryseobacterium group</taxon>
        <taxon>Chryseobacterium</taxon>
    </lineage>
</organism>
<dbReference type="SUPFAM" id="SSF53448">
    <property type="entry name" value="Nucleotide-diphospho-sugar transferases"/>
    <property type="match status" value="1"/>
</dbReference>
<proteinExistence type="predicted"/>
<dbReference type="PANTHER" id="PTHR22916">
    <property type="entry name" value="GLYCOSYLTRANSFERASE"/>
    <property type="match status" value="1"/>
</dbReference>
<dbReference type="Pfam" id="PF00535">
    <property type="entry name" value="Glycos_transf_2"/>
    <property type="match status" value="1"/>
</dbReference>
<evidence type="ECO:0000313" key="3">
    <source>
        <dbReference type="Proteomes" id="UP000269015"/>
    </source>
</evidence>